<name>A0A1V0SG24_9VIRU</name>
<proteinExistence type="predicted"/>
<reference evidence="2" key="1">
    <citation type="journal article" date="2017" name="Science">
        <title>Giant viruses with an expanded complement of translation system components.</title>
        <authorList>
            <person name="Schulz F."/>
            <person name="Yutin N."/>
            <person name="Ivanova N.N."/>
            <person name="Ortega D.R."/>
            <person name="Lee T.K."/>
            <person name="Vierheilig J."/>
            <person name="Daims H."/>
            <person name="Horn M."/>
            <person name="Wagner M."/>
            <person name="Jensen G.J."/>
            <person name="Kyrpides N.C."/>
            <person name="Koonin E.V."/>
            <person name="Woyke T."/>
        </authorList>
    </citation>
    <scope>NUCLEOTIDE SEQUENCE</scope>
    <source>
        <strain evidence="2">HKV1</strain>
    </source>
</reference>
<dbReference type="EMBL" id="KY684104">
    <property type="protein sequence ID" value="ARF10594.1"/>
    <property type="molecule type" value="Genomic_DNA"/>
</dbReference>
<sequence>MTINDTDNLIANIKYYENELDLESNDSDNKILKNNKKQEQILDKQGLDQEDENDDIELVVSKKKRGRPKKNNMEIVQTKKKRGRKPKNDIKIPCIIKKTQNSEENPIILRLMVDVDKIDNDNSNQVSTTEDYKKKTVSDMKICAYSSDSEEITNCSTCSVYQQKILEKDSEINKLKHANLQLEKMLKSATKIDFMGSKETLCNLQFINNDTGEIMTKTDVCCFHDTCEFDGPPCFLPVAKVKDTYYVTKCFCSWNCAIAYNFSLNDNDVWLRHKLILSICSYKYGVDDVKAAPPRDVLTKFGGPIDIDTFRANFKMNLKDYKIVDPPMTILLSHVQEKYIPKK</sequence>
<organism evidence="2">
    <name type="scientific">Hokovirus HKV1</name>
    <dbReference type="NCBI Taxonomy" id="1977638"/>
    <lineage>
        <taxon>Viruses</taxon>
        <taxon>Varidnaviria</taxon>
        <taxon>Bamfordvirae</taxon>
        <taxon>Nucleocytoviricota</taxon>
        <taxon>Megaviricetes</taxon>
        <taxon>Imitervirales</taxon>
        <taxon>Mimiviridae</taxon>
        <taxon>Klosneuvirinae</taxon>
        <taxon>Hokovirus</taxon>
    </lineage>
</organism>
<gene>
    <name evidence="2" type="ORF">Hokovirus_2_121</name>
</gene>
<evidence type="ECO:0000256" key="1">
    <source>
        <dbReference type="SAM" id="MobiDB-lite"/>
    </source>
</evidence>
<feature type="region of interest" description="Disordered" evidence="1">
    <location>
        <begin position="62"/>
        <end position="86"/>
    </location>
</feature>
<evidence type="ECO:0000313" key="2">
    <source>
        <dbReference type="EMBL" id="ARF10594.1"/>
    </source>
</evidence>
<accession>A0A1V0SG24</accession>
<protein>
    <submittedName>
        <fullName evidence="2">Uncharacterized protein</fullName>
    </submittedName>
</protein>